<evidence type="ECO:0000259" key="5">
    <source>
        <dbReference type="Pfam" id="PF03893"/>
    </source>
</evidence>
<dbReference type="PANTHER" id="PTHR46640:SF1">
    <property type="entry name" value="FUNGAL LIPASE-LIKE DOMAIN-CONTAINING PROTEIN-RELATED"/>
    <property type="match status" value="1"/>
</dbReference>
<dbReference type="CDD" id="cd00519">
    <property type="entry name" value="Lipase_3"/>
    <property type="match status" value="1"/>
</dbReference>
<evidence type="ECO:0008006" key="8">
    <source>
        <dbReference type="Google" id="ProtNLM"/>
    </source>
</evidence>
<dbReference type="GO" id="GO:0016042">
    <property type="term" value="P:lipid catabolic process"/>
    <property type="evidence" value="ECO:0007669"/>
    <property type="project" value="InterPro"/>
</dbReference>
<evidence type="ECO:0000256" key="3">
    <source>
        <dbReference type="SAM" id="SignalP"/>
    </source>
</evidence>
<dbReference type="InterPro" id="IPR051299">
    <property type="entry name" value="AB_hydrolase_lip/est"/>
</dbReference>
<protein>
    <recommendedName>
        <fullName evidence="8">Fungal lipase-like domain-containing protein</fullName>
    </recommendedName>
</protein>
<keyword evidence="1 3" id="KW-0732">Signal</keyword>
<name>W9YSP8_9EURO</name>
<reference evidence="6 7" key="1">
    <citation type="submission" date="2013-03" db="EMBL/GenBank/DDBJ databases">
        <title>The Genome Sequence of Capronia epimyces CBS 606.96.</title>
        <authorList>
            <consortium name="The Broad Institute Genomics Platform"/>
            <person name="Cuomo C."/>
            <person name="de Hoog S."/>
            <person name="Gorbushina A."/>
            <person name="Walker B."/>
            <person name="Young S.K."/>
            <person name="Zeng Q."/>
            <person name="Gargeya S."/>
            <person name="Fitzgerald M."/>
            <person name="Haas B."/>
            <person name="Abouelleil A."/>
            <person name="Allen A.W."/>
            <person name="Alvarado L."/>
            <person name="Arachchi H.M."/>
            <person name="Berlin A.M."/>
            <person name="Chapman S.B."/>
            <person name="Gainer-Dewar J."/>
            <person name="Goldberg J."/>
            <person name="Griggs A."/>
            <person name="Gujja S."/>
            <person name="Hansen M."/>
            <person name="Howarth C."/>
            <person name="Imamovic A."/>
            <person name="Ireland A."/>
            <person name="Larimer J."/>
            <person name="McCowan C."/>
            <person name="Murphy C."/>
            <person name="Pearson M."/>
            <person name="Poon T.W."/>
            <person name="Priest M."/>
            <person name="Roberts A."/>
            <person name="Saif S."/>
            <person name="Shea T."/>
            <person name="Sisk P."/>
            <person name="Sykes S."/>
            <person name="Wortman J."/>
            <person name="Nusbaum C."/>
            <person name="Birren B."/>
        </authorList>
    </citation>
    <scope>NUCLEOTIDE SEQUENCE [LARGE SCALE GENOMIC DNA]</scope>
    <source>
        <strain evidence="6 7">CBS 606.96</strain>
    </source>
</reference>
<accession>W9YSP8</accession>
<dbReference type="InterPro" id="IPR029058">
    <property type="entry name" value="AB_hydrolase_fold"/>
</dbReference>
<gene>
    <name evidence="6" type="ORF">A1O3_00841</name>
</gene>
<sequence>MISGINILAYILLCTTLAHAVPLQLNERRDLAHVIPLRLDKRGGLPAFPIRLNKRAISQDLLDTFSLYEQYSAAAYCADNNVPSSNGTAITCVAGNCPQVQADGAESVIEFQNIGSGDATGFVALDHTTQQIIISFRGSQSLQNFVADAEFPLSPSTICTGCEVHTGFLDSWTSVKSLVQGAVETARTTYPSYGVVSTGHSLGAALATLAAADLRNGGYGVSLYTYGSPMVGNIALATFITAQDANFRITHANDLVPKLPGYGLGYAHVSPEYWITSATGVVVTVDDVQTSEGVVDVQGNEGQPGGDLGDHLFYFNEVAACGPDVLGLEGLVWGGEVEAVQLKL</sequence>
<keyword evidence="7" id="KW-1185">Reference proteome</keyword>
<dbReference type="HOGENOM" id="CLU_032957_1_0_1"/>
<dbReference type="AlphaFoldDB" id="W9YSP8"/>
<dbReference type="STRING" id="1182542.W9YSP8"/>
<evidence type="ECO:0000256" key="1">
    <source>
        <dbReference type="ARBA" id="ARBA00022729"/>
    </source>
</evidence>
<dbReference type="RefSeq" id="XP_007729181.1">
    <property type="nucleotide sequence ID" value="XM_007730991.1"/>
</dbReference>
<dbReference type="Proteomes" id="UP000019478">
    <property type="component" value="Unassembled WGS sequence"/>
</dbReference>
<dbReference type="EMBL" id="AMGY01000001">
    <property type="protein sequence ID" value="EXJ92291.1"/>
    <property type="molecule type" value="Genomic_DNA"/>
</dbReference>
<keyword evidence="2" id="KW-0378">Hydrolase</keyword>
<dbReference type="Pfam" id="PF03893">
    <property type="entry name" value="Lipase3_N"/>
    <property type="match status" value="1"/>
</dbReference>
<feature type="chain" id="PRO_5004934662" description="Fungal lipase-like domain-containing protein" evidence="3">
    <location>
        <begin position="21"/>
        <end position="344"/>
    </location>
</feature>
<dbReference type="Gene3D" id="3.40.50.1820">
    <property type="entry name" value="alpha/beta hydrolase"/>
    <property type="match status" value="1"/>
</dbReference>
<dbReference type="GeneID" id="19164981"/>
<evidence type="ECO:0000313" key="6">
    <source>
        <dbReference type="EMBL" id="EXJ92291.1"/>
    </source>
</evidence>
<dbReference type="GO" id="GO:0016787">
    <property type="term" value="F:hydrolase activity"/>
    <property type="evidence" value="ECO:0007669"/>
    <property type="project" value="UniProtKB-KW"/>
</dbReference>
<proteinExistence type="predicted"/>
<dbReference type="InterPro" id="IPR002921">
    <property type="entry name" value="Fungal_lipase-type"/>
</dbReference>
<organism evidence="6 7">
    <name type="scientific">Capronia epimyces CBS 606.96</name>
    <dbReference type="NCBI Taxonomy" id="1182542"/>
    <lineage>
        <taxon>Eukaryota</taxon>
        <taxon>Fungi</taxon>
        <taxon>Dikarya</taxon>
        <taxon>Ascomycota</taxon>
        <taxon>Pezizomycotina</taxon>
        <taxon>Eurotiomycetes</taxon>
        <taxon>Chaetothyriomycetidae</taxon>
        <taxon>Chaetothyriales</taxon>
        <taxon>Herpotrichiellaceae</taxon>
        <taxon>Capronia</taxon>
    </lineage>
</organism>
<dbReference type="PANTHER" id="PTHR46640">
    <property type="entry name" value="TRIACYLGLYCEROL LIPASE, PUTATIVE (AFU_ORTHOLOGUE AFUA_6G06510)-RELATED"/>
    <property type="match status" value="1"/>
</dbReference>
<feature type="domain" description="Mono-/di-acylglycerol lipase N-terminal" evidence="5">
    <location>
        <begin position="46"/>
        <end position="105"/>
    </location>
</feature>
<comment type="caution">
    <text evidence="6">The sequence shown here is derived from an EMBL/GenBank/DDBJ whole genome shotgun (WGS) entry which is preliminary data.</text>
</comment>
<evidence type="ECO:0000259" key="4">
    <source>
        <dbReference type="Pfam" id="PF01764"/>
    </source>
</evidence>
<dbReference type="eggNOG" id="KOG4569">
    <property type="taxonomic scope" value="Eukaryota"/>
</dbReference>
<feature type="domain" description="Fungal lipase-type" evidence="4">
    <location>
        <begin position="133"/>
        <end position="261"/>
    </location>
</feature>
<dbReference type="SUPFAM" id="SSF53474">
    <property type="entry name" value="alpha/beta-Hydrolases"/>
    <property type="match status" value="1"/>
</dbReference>
<dbReference type="OrthoDB" id="426718at2759"/>
<dbReference type="Pfam" id="PF01764">
    <property type="entry name" value="Lipase_3"/>
    <property type="match status" value="1"/>
</dbReference>
<dbReference type="InterPro" id="IPR005592">
    <property type="entry name" value="Mono/diacylglycerol_lipase_N"/>
</dbReference>
<feature type="signal peptide" evidence="3">
    <location>
        <begin position="1"/>
        <end position="20"/>
    </location>
</feature>
<evidence type="ECO:0000256" key="2">
    <source>
        <dbReference type="ARBA" id="ARBA00022801"/>
    </source>
</evidence>
<evidence type="ECO:0000313" key="7">
    <source>
        <dbReference type="Proteomes" id="UP000019478"/>
    </source>
</evidence>